<organism evidence="1">
    <name type="scientific">viral metagenome</name>
    <dbReference type="NCBI Taxonomy" id="1070528"/>
    <lineage>
        <taxon>unclassified sequences</taxon>
        <taxon>metagenomes</taxon>
        <taxon>organismal metagenomes</taxon>
    </lineage>
</organism>
<dbReference type="SUPFAM" id="SSF57850">
    <property type="entry name" value="RING/U-box"/>
    <property type="match status" value="1"/>
</dbReference>
<accession>A0A6C0KZC6</accession>
<dbReference type="EMBL" id="MN741009">
    <property type="protein sequence ID" value="QHU22516.1"/>
    <property type="molecule type" value="Genomic_DNA"/>
</dbReference>
<evidence type="ECO:0000313" key="1">
    <source>
        <dbReference type="EMBL" id="QHU22516.1"/>
    </source>
</evidence>
<evidence type="ECO:0008006" key="2">
    <source>
        <dbReference type="Google" id="ProtNLM"/>
    </source>
</evidence>
<dbReference type="AlphaFoldDB" id="A0A6C0KZC6"/>
<protein>
    <recommendedName>
        <fullName evidence="2">RING-type domain-containing protein</fullName>
    </recommendedName>
</protein>
<dbReference type="InterPro" id="IPR013083">
    <property type="entry name" value="Znf_RING/FYVE/PHD"/>
</dbReference>
<sequence>MKLADALKLFDDDDEGSSPRKECLITRQEIKNEIIMKCNHSFEHDALLKHLVGCQRRYDYHKCPYCRKVYSGFIPYYQNVNNEQYGEELLNSINKTLFKKNDYLTCSYCFSSGKNKGKCCGKIGHKFKEGNYCFTHYKQISRKKKQSIIPKPQKQSCCKILANGNQCKLKCFNTHTGLCKLHDKQVDTN</sequence>
<name>A0A6C0KZC6_9ZZZZ</name>
<proteinExistence type="predicted"/>
<dbReference type="Gene3D" id="3.30.40.10">
    <property type="entry name" value="Zinc/RING finger domain, C3HC4 (zinc finger)"/>
    <property type="match status" value="1"/>
</dbReference>
<reference evidence="1" key="1">
    <citation type="journal article" date="2020" name="Nature">
        <title>Giant virus diversity and host interactions through global metagenomics.</title>
        <authorList>
            <person name="Schulz F."/>
            <person name="Roux S."/>
            <person name="Paez-Espino D."/>
            <person name="Jungbluth S."/>
            <person name="Walsh D.A."/>
            <person name="Denef V.J."/>
            <person name="McMahon K.D."/>
            <person name="Konstantinidis K.T."/>
            <person name="Eloe-Fadrosh E.A."/>
            <person name="Kyrpides N.C."/>
            <person name="Woyke T."/>
        </authorList>
    </citation>
    <scope>NUCLEOTIDE SEQUENCE</scope>
    <source>
        <strain evidence="1">GVMAG-S-ERX555907-102</strain>
    </source>
</reference>